<dbReference type="Proteomes" id="UP001238163">
    <property type="component" value="Unassembled WGS sequence"/>
</dbReference>
<evidence type="ECO:0000313" key="9">
    <source>
        <dbReference type="Proteomes" id="UP001238163"/>
    </source>
</evidence>
<name>A0AAE3VFC6_9BACT</name>
<protein>
    <submittedName>
        <fullName evidence="8">Chromate transporter</fullName>
    </submittedName>
</protein>
<evidence type="ECO:0000256" key="3">
    <source>
        <dbReference type="ARBA" id="ARBA00022475"/>
    </source>
</evidence>
<proteinExistence type="inferred from homology"/>
<dbReference type="AlphaFoldDB" id="A0AAE3VFC6"/>
<gene>
    <name evidence="8" type="ORF">J3R75_001412</name>
</gene>
<keyword evidence="6 7" id="KW-0472">Membrane</keyword>
<dbReference type="InterPro" id="IPR052518">
    <property type="entry name" value="CHR_Transporter"/>
</dbReference>
<dbReference type="Pfam" id="PF02417">
    <property type="entry name" value="Chromate_transp"/>
    <property type="match status" value="1"/>
</dbReference>
<feature type="transmembrane region" description="Helical" evidence="7">
    <location>
        <begin position="6"/>
        <end position="29"/>
    </location>
</feature>
<comment type="similarity">
    <text evidence="2">Belongs to the chromate ion transporter (CHR) (TC 2.A.51) family.</text>
</comment>
<dbReference type="EMBL" id="JAUSVL010000001">
    <property type="protein sequence ID" value="MDQ0289305.1"/>
    <property type="molecule type" value="Genomic_DNA"/>
</dbReference>
<reference evidence="8" key="1">
    <citation type="submission" date="2023-07" db="EMBL/GenBank/DDBJ databases">
        <title>Genomic Encyclopedia of Type Strains, Phase IV (KMG-IV): sequencing the most valuable type-strain genomes for metagenomic binning, comparative biology and taxonomic classification.</title>
        <authorList>
            <person name="Goeker M."/>
        </authorList>
    </citation>
    <scope>NUCLEOTIDE SEQUENCE</scope>
    <source>
        <strain evidence="8">DSM 24202</strain>
    </source>
</reference>
<organism evidence="8 9">
    <name type="scientific">Oligosphaera ethanolica</name>
    <dbReference type="NCBI Taxonomy" id="760260"/>
    <lineage>
        <taxon>Bacteria</taxon>
        <taxon>Pseudomonadati</taxon>
        <taxon>Lentisphaerota</taxon>
        <taxon>Oligosphaeria</taxon>
        <taxon>Oligosphaerales</taxon>
        <taxon>Oligosphaeraceae</taxon>
        <taxon>Oligosphaera</taxon>
    </lineage>
</organism>
<evidence type="ECO:0000256" key="2">
    <source>
        <dbReference type="ARBA" id="ARBA00005262"/>
    </source>
</evidence>
<dbReference type="PANTHER" id="PTHR43663:SF1">
    <property type="entry name" value="CHROMATE TRANSPORTER"/>
    <property type="match status" value="1"/>
</dbReference>
<comment type="caution">
    <text evidence="8">The sequence shown here is derived from an EMBL/GenBank/DDBJ whole genome shotgun (WGS) entry which is preliminary data.</text>
</comment>
<keyword evidence="5 7" id="KW-1133">Transmembrane helix</keyword>
<keyword evidence="3" id="KW-1003">Cell membrane</keyword>
<dbReference type="PANTHER" id="PTHR43663">
    <property type="entry name" value="CHROMATE TRANSPORT PROTEIN-RELATED"/>
    <property type="match status" value="1"/>
</dbReference>
<sequence length="176" mass="18535">MMQTFWTLIVSFTVIGLGAYGGGLMTVPLMQHELVVSRDLLSMTQMSQLVAIAQMTPGPIAVNGATFVGYNIAGLAGALLASIVVVLPGVLALVLLLFCREHLPVNTHSLRLRRGLRAGVLGLLLFATWSYSRGVIHSWVEGAIAAAAFAVLLTCEGRVHPLAVIVGAGVLGMLVF</sequence>
<comment type="subcellular location">
    <subcellularLocation>
        <location evidence="1">Cell membrane</location>
        <topology evidence="1">Multi-pass membrane protein</topology>
    </subcellularLocation>
</comment>
<dbReference type="GO" id="GO:0005886">
    <property type="term" value="C:plasma membrane"/>
    <property type="evidence" value="ECO:0007669"/>
    <property type="project" value="UniProtKB-SubCell"/>
</dbReference>
<dbReference type="GO" id="GO:0015109">
    <property type="term" value="F:chromate transmembrane transporter activity"/>
    <property type="evidence" value="ECO:0007669"/>
    <property type="project" value="InterPro"/>
</dbReference>
<evidence type="ECO:0000256" key="4">
    <source>
        <dbReference type="ARBA" id="ARBA00022692"/>
    </source>
</evidence>
<evidence type="ECO:0000256" key="5">
    <source>
        <dbReference type="ARBA" id="ARBA00022989"/>
    </source>
</evidence>
<keyword evidence="9" id="KW-1185">Reference proteome</keyword>
<feature type="transmembrane region" description="Helical" evidence="7">
    <location>
        <begin position="120"/>
        <end position="153"/>
    </location>
</feature>
<evidence type="ECO:0000256" key="7">
    <source>
        <dbReference type="SAM" id="Phobius"/>
    </source>
</evidence>
<evidence type="ECO:0000256" key="6">
    <source>
        <dbReference type="ARBA" id="ARBA00023136"/>
    </source>
</evidence>
<feature type="transmembrane region" description="Helical" evidence="7">
    <location>
        <begin position="76"/>
        <end position="99"/>
    </location>
</feature>
<evidence type="ECO:0000313" key="8">
    <source>
        <dbReference type="EMBL" id="MDQ0289305.1"/>
    </source>
</evidence>
<dbReference type="RefSeq" id="WP_307260724.1">
    <property type="nucleotide sequence ID" value="NZ_JAUSVL010000001.1"/>
</dbReference>
<dbReference type="InterPro" id="IPR003370">
    <property type="entry name" value="Chromate_transpt"/>
</dbReference>
<keyword evidence="4 7" id="KW-0812">Transmembrane</keyword>
<accession>A0AAE3VFC6</accession>
<evidence type="ECO:0000256" key="1">
    <source>
        <dbReference type="ARBA" id="ARBA00004651"/>
    </source>
</evidence>